<dbReference type="InterPro" id="IPR020846">
    <property type="entry name" value="MFS_dom"/>
</dbReference>
<feature type="domain" description="Major facilitator superfamily (MFS) profile" evidence="8">
    <location>
        <begin position="48"/>
        <end position="552"/>
    </location>
</feature>
<dbReference type="PANTHER" id="PTHR23501:SF12">
    <property type="entry name" value="MAJOR FACILITATOR SUPERFAMILY (MFS) PROFILE DOMAIN-CONTAINING PROTEIN-RELATED"/>
    <property type="match status" value="1"/>
</dbReference>
<keyword evidence="6 7" id="KW-0472">Membrane</keyword>
<feature type="transmembrane region" description="Helical" evidence="7">
    <location>
        <begin position="42"/>
        <end position="61"/>
    </location>
</feature>
<gene>
    <name evidence="9" type="ORF">K452DRAFT_235265</name>
</gene>
<dbReference type="GO" id="GO:0022857">
    <property type="term" value="F:transmembrane transporter activity"/>
    <property type="evidence" value="ECO:0007669"/>
    <property type="project" value="InterPro"/>
</dbReference>
<proteinExistence type="inferred from homology"/>
<evidence type="ECO:0000259" key="8">
    <source>
        <dbReference type="PROSITE" id="PS50850"/>
    </source>
</evidence>
<feature type="transmembrane region" description="Helical" evidence="7">
    <location>
        <begin position="529"/>
        <end position="547"/>
    </location>
</feature>
<dbReference type="Gene3D" id="1.20.1250.20">
    <property type="entry name" value="MFS general substrate transporter like domains"/>
    <property type="match status" value="1"/>
</dbReference>
<dbReference type="PROSITE" id="PS50850">
    <property type="entry name" value="MFS"/>
    <property type="match status" value="1"/>
</dbReference>
<evidence type="ECO:0000256" key="7">
    <source>
        <dbReference type="SAM" id="Phobius"/>
    </source>
</evidence>
<dbReference type="GeneID" id="54294915"/>
<feature type="transmembrane region" description="Helical" evidence="7">
    <location>
        <begin position="171"/>
        <end position="190"/>
    </location>
</feature>
<keyword evidence="5 7" id="KW-1133">Transmembrane helix</keyword>
<dbReference type="RefSeq" id="XP_033393468.1">
    <property type="nucleotide sequence ID" value="XM_033537419.1"/>
</dbReference>
<comment type="similarity">
    <text evidence="2">Belongs to the major facilitator superfamily. TCR/Tet family.</text>
</comment>
<reference evidence="9" key="1">
    <citation type="journal article" date="2020" name="Stud. Mycol.">
        <title>101 Dothideomycetes genomes: a test case for predicting lifestyles and emergence of pathogens.</title>
        <authorList>
            <person name="Haridas S."/>
            <person name="Albert R."/>
            <person name="Binder M."/>
            <person name="Bloem J."/>
            <person name="Labutti K."/>
            <person name="Salamov A."/>
            <person name="Andreopoulos B."/>
            <person name="Baker S."/>
            <person name="Barry K."/>
            <person name="Bills G."/>
            <person name="Bluhm B."/>
            <person name="Cannon C."/>
            <person name="Castanera R."/>
            <person name="Culley D."/>
            <person name="Daum C."/>
            <person name="Ezra D."/>
            <person name="Gonzalez J."/>
            <person name="Henrissat B."/>
            <person name="Kuo A."/>
            <person name="Liang C."/>
            <person name="Lipzen A."/>
            <person name="Lutzoni F."/>
            <person name="Magnuson J."/>
            <person name="Mondo S."/>
            <person name="Nolan M."/>
            <person name="Ohm R."/>
            <person name="Pangilinan J."/>
            <person name="Park H.-J."/>
            <person name="Ramirez L."/>
            <person name="Alfaro M."/>
            <person name="Sun H."/>
            <person name="Tritt A."/>
            <person name="Yoshinaga Y."/>
            <person name="Zwiers L.-H."/>
            <person name="Turgeon B."/>
            <person name="Goodwin S."/>
            <person name="Spatafora J."/>
            <person name="Crous P."/>
            <person name="Grigoriev I."/>
        </authorList>
    </citation>
    <scope>NUCLEOTIDE SEQUENCE</scope>
    <source>
        <strain evidence="9">CBS 121167</strain>
    </source>
</reference>
<dbReference type="AlphaFoldDB" id="A0A6A6B2Z9"/>
<feature type="transmembrane region" description="Helical" evidence="7">
    <location>
        <begin position="112"/>
        <end position="132"/>
    </location>
</feature>
<sequence>MDSNSSKSEPLHAFSLTTDSDSTDIEPQLAVRADQSPRNVHGLRWFLVCTSLYVGALVYGLDTTIAADIQAAIIERFGAVSQLTWVGTGFPLGSVCAILPSAAFYAVYDTKILFIASLLLFEVGSTICGAAPDMNALIVGRVIAGIGGSGVYIGILNYFAMCTTNKERGRYMSGIGLVWGLGAILGPVVGGAFSTSSATWRWSFYMNLVIAAVCAPIYIFYLPSLKPPGSSDMSAWSQLLAMDWAGFTLSTASLVCFVAPLTFGGAGWAWSDGRTIAMLVVSGVFAIATVLQQRFCLLTTSKARMVPPSYITTNRSQILLNIQTAATVANIYIPLYYIPLYFQFVHGDTAIKAAVRLLPFVLILVSTNMASGLLLPSIGYYWIMYTVTGILMTTGGALMYTVTLNTRPANVYGYSVLLAIGSGLTFQAGYAIAGVKVSHKGWSGTDVQSAITLQNISQLGGTLLSLLICGQIFQSLASEKLEHALAGQNFSKTDIKDAIAGTQSDLFKNLTPELGRKAIEAITDGMQNVYILSMTAGALSLLCALAMKKERLFGMQAGAGGA</sequence>
<keyword evidence="4 7" id="KW-0812">Transmembrane</keyword>
<evidence type="ECO:0000256" key="4">
    <source>
        <dbReference type="ARBA" id="ARBA00022692"/>
    </source>
</evidence>
<dbReference type="SUPFAM" id="SSF103473">
    <property type="entry name" value="MFS general substrate transporter"/>
    <property type="match status" value="1"/>
</dbReference>
<comment type="subcellular location">
    <subcellularLocation>
        <location evidence="1">Membrane</location>
        <topology evidence="1">Multi-pass membrane protein</topology>
    </subcellularLocation>
</comment>
<accession>A0A6A6B2Z9</accession>
<evidence type="ECO:0000256" key="2">
    <source>
        <dbReference type="ARBA" id="ARBA00007520"/>
    </source>
</evidence>
<dbReference type="InterPro" id="IPR011701">
    <property type="entry name" value="MFS"/>
</dbReference>
<dbReference type="EMBL" id="ML995500">
    <property type="protein sequence ID" value="KAF2137753.1"/>
    <property type="molecule type" value="Genomic_DNA"/>
</dbReference>
<evidence type="ECO:0000256" key="3">
    <source>
        <dbReference type="ARBA" id="ARBA00022448"/>
    </source>
</evidence>
<feature type="transmembrane region" description="Helical" evidence="7">
    <location>
        <begin position="244"/>
        <end position="270"/>
    </location>
</feature>
<evidence type="ECO:0000313" key="10">
    <source>
        <dbReference type="Proteomes" id="UP000799438"/>
    </source>
</evidence>
<evidence type="ECO:0000256" key="1">
    <source>
        <dbReference type="ARBA" id="ARBA00004141"/>
    </source>
</evidence>
<dbReference type="OrthoDB" id="10021397at2759"/>
<dbReference type="Pfam" id="PF07690">
    <property type="entry name" value="MFS_1"/>
    <property type="match status" value="1"/>
</dbReference>
<dbReference type="Proteomes" id="UP000799438">
    <property type="component" value="Unassembled WGS sequence"/>
</dbReference>
<evidence type="ECO:0000256" key="5">
    <source>
        <dbReference type="ARBA" id="ARBA00022989"/>
    </source>
</evidence>
<feature type="transmembrane region" description="Helical" evidence="7">
    <location>
        <begin position="202"/>
        <end position="223"/>
    </location>
</feature>
<keyword evidence="10" id="KW-1185">Reference proteome</keyword>
<organism evidence="9 10">
    <name type="scientific">Aplosporella prunicola CBS 121167</name>
    <dbReference type="NCBI Taxonomy" id="1176127"/>
    <lineage>
        <taxon>Eukaryota</taxon>
        <taxon>Fungi</taxon>
        <taxon>Dikarya</taxon>
        <taxon>Ascomycota</taxon>
        <taxon>Pezizomycotina</taxon>
        <taxon>Dothideomycetes</taxon>
        <taxon>Dothideomycetes incertae sedis</taxon>
        <taxon>Botryosphaeriales</taxon>
        <taxon>Aplosporellaceae</taxon>
        <taxon>Aplosporella</taxon>
    </lineage>
</organism>
<dbReference type="PANTHER" id="PTHR23501">
    <property type="entry name" value="MAJOR FACILITATOR SUPERFAMILY"/>
    <property type="match status" value="1"/>
</dbReference>
<feature type="transmembrane region" description="Helical" evidence="7">
    <location>
        <begin position="276"/>
        <end position="297"/>
    </location>
</feature>
<dbReference type="GO" id="GO:0005886">
    <property type="term" value="C:plasma membrane"/>
    <property type="evidence" value="ECO:0007669"/>
    <property type="project" value="TreeGrafter"/>
</dbReference>
<feature type="transmembrane region" description="Helical" evidence="7">
    <location>
        <begin position="138"/>
        <end position="159"/>
    </location>
</feature>
<evidence type="ECO:0000313" key="9">
    <source>
        <dbReference type="EMBL" id="KAF2137753.1"/>
    </source>
</evidence>
<feature type="transmembrane region" description="Helical" evidence="7">
    <location>
        <begin position="318"/>
        <end position="337"/>
    </location>
</feature>
<feature type="transmembrane region" description="Helical" evidence="7">
    <location>
        <begin position="85"/>
        <end position="105"/>
    </location>
</feature>
<keyword evidence="3" id="KW-0813">Transport</keyword>
<protein>
    <recommendedName>
        <fullName evidence="8">Major facilitator superfamily (MFS) profile domain-containing protein</fullName>
    </recommendedName>
</protein>
<feature type="transmembrane region" description="Helical" evidence="7">
    <location>
        <begin position="382"/>
        <end position="400"/>
    </location>
</feature>
<evidence type="ECO:0000256" key="6">
    <source>
        <dbReference type="ARBA" id="ARBA00023136"/>
    </source>
</evidence>
<dbReference type="InterPro" id="IPR036259">
    <property type="entry name" value="MFS_trans_sf"/>
</dbReference>
<name>A0A6A6B2Z9_9PEZI</name>
<feature type="transmembrane region" description="Helical" evidence="7">
    <location>
        <begin position="412"/>
        <end position="435"/>
    </location>
</feature>